<evidence type="ECO:0000256" key="2">
    <source>
        <dbReference type="SAM" id="Phobius"/>
    </source>
</evidence>
<proteinExistence type="predicted"/>
<feature type="compositionally biased region" description="Polar residues" evidence="1">
    <location>
        <begin position="622"/>
        <end position="633"/>
    </location>
</feature>
<dbReference type="OrthoDB" id="1918685at2759"/>
<feature type="region of interest" description="Disordered" evidence="1">
    <location>
        <begin position="768"/>
        <end position="1018"/>
    </location>
</feature>
<feature type="transmembrane region" description="Helical" evidence="2">
    <location>
        <begin position="1160"/>
        <end position="1179"/>
    </location>
</feature>
<feature type="compositionally biased region" description="Polar residues" evidence="1">
    <location>
        <begin position="522"/>
        <end position="551"/>
    </location>
</feature>
<evidence type="ECO:0000256" key="1">
    <source>
        <dbReference type="SAM" id="MobiDB-lite"/>
    </source>
</evidence>
<feature type="compositionally biased region" description="Low complexity" evidence="1">
    <location>
        <begin position="428"/>
        <end position="444"/>
    </location>
</feature>
<feature type="compositionally biased region" description="Low complexity" evidence="1">
    <location>
        <begin position="777"/>
        <end position="787"/>
    </location>
</feature>
<feature type="compositionally biased region" description="Basic and acidic residues" evidence="1">
    <location>
        <begin position="1236"/>
        <end position="1259"/>
    </location>
</feature>
<feature type="compositionally biased region" description="Polar residues" evidence="1">
    <location>
        <begin position="460"/>
        <end position="472"/>
    </location>
</feature>
<feature type="region of interest" description="Disordered" evidence="1">
    <location>
        <begin position="1123"/>
        <end position="1145"/>
    </location>
</feature>
<dbReference type="RefSeq" id="XP_012338275.1">
    <property type="nucleotide sequence ID" value="XM_012482852.1"/>
</dbReference>
<gene>
    <name evidence="4" type="ORF">AK88_05250</name>
</gene>
<dbReference type="GeneID" id="24270564"/>
<keyword evidence="2" id="KW-1133">Transmembrane helix</keyword>
<sequence>MLPKAPYNARHVPCSKYLSNTQENIVSILYSSRYLRDNACIVCTLLIHDKDNMSYATLGDTSLWTDTRALLDEFVASLEDDNLDSYAANCLNAGYKYPGYERPVYARTVGDRLMCRLMTGALYFMNGWGPGSSSAAPTDPTNEALKEYIRCAIVNVFMYILLESPCRSRMGIHNAWYTMKQLEDGPGRGLITTSKCGQGVFQNIQTQNFDMGTEIKGWLENNKSLTQKFAGPRIQRICTTTLEDLDGVKPGTYKMGDQIEMQPEEIDAIRQLGKGVKTLVEEVKKGVEQCERDYGKCMESIQHVSSSDRDDEASTTPAVPPTTVPAEPKKAVPEETKPETGVGKKAAEASHQRGASGSTTPVTGTPRSETPPQGAGQGPGPGQQPPPPSPPRAEPTDPSKGQKDEEKARKCPKTPEASTVKNAGKGLAGASSTTTITFGTSSGAEDACDKTTKDSGPGSLLSTANTPDTTDNGAADSPQAPAPAPAPAPPAAPAGGDSSGKDQSSGGTSTDQVADNKVKCTQGPQVFKETNTGMGISGATSSIVLSFAPTSENDDDCDKKPDDTGAGSVLREHPTGQESKQQKMQPQFPATQGETPRRERNQTSNENERKSDRSAAGHQDVTPVTQRTNQEGSGVQPGQEPVPASSGPGSTGDQHPGSSGSGSTSAGTGTTEGSGAAGTGGNGRDTGSQGDFSGLSLNDPGIFKDGNPGGGMAPPTLDAGTSKNPIEYPGTPRNPNSGPHAPDLTGDILTATTPILFFLTSVTVALLAPAGGDSSGKDQSSGGTSTDQVADNKVKCTQGPQVFKETNTGMGISGATSSIVLSFAPTSENDDDCDKKPDDTGAGSVLREHPTGQESKQQKMQPQFPATQGETPRRERNQTSNENERKSDRSAAGHQDVTPVTQRTNQEGSGVQPGQEPVPASSGPGSTGDQHPGSSGSGSTSAGTGTTEGSGAAGTGGNGRDTGSQGDFSGLSLNDPGIFKDGNPGGGMAPPTLDAGTSKNPIEYPGTPRNPNSGPHAPDLTGDILTATTPILFFLTSVTVALLGYSLWKANTLGTSSGNVTSEYGTEVGTAAASTIATTTVSLSDATDVGKRGQRNFYDGQSTSRRMKNTVFGNVCKGLKSKMQANRSRQTKNKPQGGTAGSSCRRGLKKWTRCKMGKKAWSILIVVSTVLYSFLVPTMQDYMSYGSYTIADYFSGLASMHGIPMLIPIIYACVLVCFCCSKTGKCLFDKMWKKKKKEEGPTETKNNEGEVNKKPDTPGKQKVPGKPEVPNKQEASGILEVPKKRETPGKSDVPQKQETPKKPEVSNKTEVPGKTKVPKKPEVPGQSQVPHKPEVLVKPQSCGKSEVPKKAEVPKKSEAPAKIKLPWKLKLPGKP</sequence>
<feature type="compositionally biased region" description="Polar residues" evidence="1">
    <location>
        <begin position="1123"/>
        <end position="1136"/>
    </location>
</feature>
<dbReference type="VEuPathDB" id="PlasmoDB:AK88_05250"/>
<feature type="transmembrane region" description="Helical" evidence="2">
    <location>
        <begin position="1031"/>
        <end position="1048"/>
    </location>
</feature>
<feature type="compositionally biased region" description="Gly residues" evidence="1">
    <location>
        <begin position="946"/>
        <end position="960"/>
    </location>
</feature>
<feature type="transmembrane region" description="Helical" evidence="2">
    <location>
        <begin position="1205"/>
        <end position="1228"/>
    </location>
</feature>
<dbReference type="InterPro" id="IPR024290">
    <property type="entry name" value="SICA_extracell_a"/>
</dbReference>
<dbReference type="Proteomes" id="UP000054561">
    <property type="component" value="Unassembled WGS sequence"/>
</dbReference>
<feature type="region of interest" description="Disordered" evidence="1">
    <location>
        <begin position="301"/>
        <end position="747"/>
    </location>
</feature>
<feature type="compositionally biased region" description="Basic and acidic residues" evidence="1">
    <location>
        <begin position="1281"/>
        <end position="1313"/>
    </location>
</feature>
<feature type="compositionally biased region" description="Gly residues" evidence="1">
    <location>
        <begin position="670"/>
        <end position="684"/>
    </location>
</feature>
<dbReference type="Pfam" id="PF12887">
    <property type="entry name" value="SICA_alpha"/>
    <property type="match status" value="1"/>
</dbReference>
<feature type="compositionally biased region" description="Pro residues" evidence="1">
    <location>
        <begin position="480"/>
        <end position="492"/>
    </location>
</feature>
<feature type="compositionally biased region" description="Low complexity" evidence="1">
    <location>
        <begin position="933"/>
        <end position="945"/>
    </location>
</feature>
<feature type="compositionally biased region" description="Low complexity" evidence="1">
    <location>
        <begin position="657"/>
        <end position="669"/>
    </location>
</feature>
<feature type="compositionally biased region" description="Basic and acidic residues" evidence="1">
    <location>
        <begin position="327"/>
        <end position="338"/>
    </location>
</feature>
<feature type="compositionally biased region" description="Polar residues" evidence="1">
    <location>
        <begin position="353"/>
        <end position="370"/>
    </location>
</feature>
<feature type="compositionally biased region" description="Pro residues" evidence="1">
    <location>
        <begin position="382"/>
        <end position="393"/>
    </location>
</feature>
<keyword evidence="5" id="KW-1185">Reference proteome</keyword>
<reference evidence="4 5" key="1">
    <citation type="submission" date="2014-03" db="EMBL/GenBank/DDBJ databases">
        <title>The Genome Sequence of Plasmodium fragile nilgiri.</title>
        <authorList>
            <consortium name="The Broad Institute Genomics Platform"/>
            <consortium name="The Broad Institute Genome Sequencing Center for Infectious Disease"/>
            <person name="Neafsey D."/>
            <person name="Duraisingh M."/>
            <person name="Young S.K."/>
            <person name="Zeng Q."/>
            <person name="Gargeya S."/>
            <person name="Abouelleil A."/>
            <person name="Alvarado L."/>
            <person name="Chapman S.B."/>
            <person name="Gainer-Dewar J."/>
            <person name="Goldberg J."/>
            <person name="Griggs A."/>
            <person name="Gujja S."/>
            <person name="Hansen M."/>
            <person name="Howarth C."/>
            <person name="Imamovic A."/>
            <person name="Larimer J."/>
            <person name="Pearson M."/>
            <person name="Poon T.W."/>
            <person name="Priest M."/>
            <person name="Roberts A."/>
            <person name="Saif S."/>
            <person name="Shea T."/>
            <person name="Sykes S."/>
            <person name="Wortman J."/>
            <person name="Nusbaum C."/>
            <person name="Birren B."/>
        </authorList>
    </citation>
    <scope>NUCLEOTIDE SEQUENCE [LARGE SCALE GENOMIC DNA]</scope>
    <source>
        <strain evidence="5">nilgiri</strain>
    </source>
</reference>
<evidence type="ECO:0000313" key="4">
    <source>
        <dbReference type="EMBL" id="KJP85125.1"/>
    </source>
</evidence>
<feature type="compositionally biased region" description="Polar residues" evidence="1">
    <location>
        <begin position="898"/>
        <end position="909"/>
    </location>
</feature>
<feature type="domain" description="Schizont-infected cell agglutination extracellular alpha" evidence="3">
    <location>
        <begin position="65"/>
        <end position="216"/>
    </location>
</feature>
<dbReference type="EMBL" id="KQ001748">
    <property type="protein sequence ID" value="KJP85125.1"/>
    <property type="molecule type" value="Genomic_DNA"/>
</dbReference>
<feature type="compositionally biased region" description="Basic and acidic residues" evidence="1">
    <location>
        <begin position="394"/>
        <end position="409"/>
    </location>
</feature>
<feature type="compositionally biased region" description="Basic and acidic residues" evidence="1">
    <location>
        <begin position="595"/>
        <end position="615"/>
    </location>
</feature>
<feature type="compositionally biased region" description="Basic and acidic residues" evidence="1">
    <location>
        <begin position="871"/>
        <end position="891"/>
    </location>
</feature>
<evidence type="ECO:0000259" key="3">
    <source>
        <dbReference type="Pfam" id="PF12887"/>
    </source>
</evidence>
<accession>A0A0D9QDL0</accession>
<protein>
    <recommendedName>
        <fullName evidence="3">Schizont-infected cell agglutination extracellular alpha domain-containing protein</fullName>
    </recommendedName>
</protein>
<name>A0A0D9QDL0_PLAFR</name>
<evidence type="ECO:0000313" key="5">
    <source>
        <dbReference type="Proteomes" id="UP000054561"/>
    </source>
</evidence>
<feature type="compositionally biased region" description="Polar residues" evidence="1">
    <location>
        <begin position="852"/>
        <end position="870"/>
    </location>
</feature>
<feature type="compositionally biased region" description="Polar residues" evidence="1">
    <location>
        <begin position="798"/>
        <end position="827"/>
    </location>
</feature>
<feature type="compositionally biased region" description="Basic and acidic residues" evidence="1">
    <location>
        <begin position="1346"/>
        <end position="1361"/>
    </location>
</feature>
<keyword evidence="2" id="KW-0812">Transmembrane</keyword>
<keyword evidence="2" id="KW-0472">Membrane</keyword>
<feature type="compositionally biased region" description="Low complexity" evidence="1">
    <location>
        <begin position="493"/>
        <end position="511"/>
    </location>
</feature>
<dbReference type="OMA" id="KVKCTQG"/>
<feature type="region of interest" description="Disordered" evidence="1">
    <location>
        <begin position="1236"/>
        <end position="1361"/>
    </location>
</feature>
<feature type="compositionally biased region" description="Polar residues" evidence="1">
    <location>
        <begin position="576"/>
        <end position="594"/>
    </location>
</feature>
<organism evidence="4 5">
    <name type="scientific">Plasmodium fragile</name>
    <dbReference type="NCBI Taxonomy" id="5857"/>
    <lineage>
        <taxon>Eukaryota</taxon>
        <taxon>Sar</taxon>
        <taxon>Alveolata</taxon>
        <taxon>Apicomplexa</taxon>
        <taxon>Aconoidasida</taxon>
        <taxon>Haemosporida</taxon>
        <taxon>Plasmodiidae</taxon>
        <taxon>Plasmodium</taxon>
        <taxon>Plasmodium (Plasmodium)</taxon>
    </lineage>
</organism>